<dbReference type="Proteomes" id="UP000661691">
    <property type="component" value="Unassembled WGS sequence"/>
</dbReference>
<keyword evidence="2" id="KW-1185">Reference proteome</keyword>
<name>A0A926N5R3_9BACL</name>
<protein>
    <submittedName>
        <fullName evidence="1">DUF1934 domain-containing protein</fullName>
    </submittedName>
</protein>
<comment type="caution">
    <text evidence="1">The sequence shown here is derived from an EMBL/GenBank/DDBJ whole genome shotgun (WGS) entry which is preliminary data.</text>
</comment>
<proteinExistence type="predicted"/>
<dbReference type="Gene3D" id="2.40.128.20">
    <property type="match status" value="1"/>
</dbReference>
<dbReference type="AlphaFoldDB" id="A0A926N5R3"/>
<dbReference type="EMBL" id="JACXAH010000008">
    <property type="protein sequence ID" value="MBD1372019.1"/>
    <property type="molecule type" value="Genomic_DNA"/>
</dbReference>
<evidence type="ECO:0000313" key="2">
    <source>
        <dbReference type="Proteomes" id="UP000661691"/>
    </source>
</evidence>
<reference evidence="1" key="1">
    <citation type="submission" date="2020-09" db="EMBL/GenBank/DDBJ databases">
        <title>A novel bacterium of genus Hazenella, isolated from South China Sea.</title>
        <authorList>
            <person name="Huang H."/>
            <person name="Mo K."/>
            <person name="Hu Y."/>
        </authorList>
    </citation>
    <scope>NUCLEOTIDE SEQUENCE</scope>
    <source>
        <strain evidence="1">IB182357</strain>
    </source>
</reference>
<gene>
    <name evidence="1" type="ORF">IC620_06550</name>
</gene>
<evidence type="ECO:0000313" key="1">
    <source>
        <dbReference type="EMBL" id="MBD1372019.1"/>
    </source>
</evidence>
<sequence length="145" mass="16671">MIPVKLMIESVIESDEAVNPEVIKQEMTGHLTIQDDEWILRYLEFAGTDEEVRTSVKSNPSQVTVVRKGAISYRQVYRLDRQTTSLIHTMAGETEMVVQTLSYDRQRVGNQGEIELSFYLDNAQERLGKYRLSIKWLEGVEDESA</sequence>
<organism evidence="1 2">
    <name type="scientific">Polycladospora coralii</name>
    <dbReference type="NCBI Taxonomy" id="2771432"/>
    <lineage>
        <taxon>Bacteria</taxon>
        <taxon>Bacillati</taxon>
        <taxon>Bacillota</taxon>
        <taxon>Bacilli</taxon>
        <taxon>Bacillales</taxon>
        <taxon>Thermoactinomycetaceae</taxon>
        <taxon>Polycladospora</taxon>
    </lineage>
</organism>
<dbReference type="SUPFAM" id="SSF50814">
    <property type="entry name" value="Lipocalins"/>
    <property type="match status" value="1"/>
</dbReference>
<dbReference type="Pfam" id="PF09148">
    <property type="entry name" value="DUF1934"/>
    <property type="match status" value="1"/>
</dbReference>
<dbReference type="InterPro" id="IPR015231">
    <property type="entry name" value="DUF1934"/>
</dbReference>
<dbReference type="InterPro" id="IPR012674">
    <property type="entry name" value="Calycin"/>
</dbReference>
<accession>A0A926N5R3</accession>